<dbReference type="PANTHER" id="PTHR35805">
    <property type="entry name" value="ASPARTATE CARBAMOYLTRANSFERASE REGULATORY CHAIN"/>
    <property type="match status" value="1"/>
</dbReference>
<dbReference type="GO" id="GO:0006221">
    <property type="term" value="P:pyrimidine nucleotide biosynthetic process"/>
    <property type="evidence" value="ECO:0007669"/>
    <property type="project" value="UniProtKB-KW"/>
</dbReference>
<sequence length="140" mass="15361">MEVTSINQGVIIDHVPAGRALTVLHYLGLDPSRTRLALIMNAPSRRFGAKDIIKIEGEPELRLDALGFVAPQASINRVEGGRIVDKRRPVRPESLTGVIACTNPRCVTTVERGLPQSFHLDHTGADGVYRCDYCDEKAEV</sequence>
<dbReference type="GO" id="GO:0016740">
    <property type="term" value="F:transferase activity"/>
    <property type="evidence" value="ECO:0007669"/>
    <property type="project" value="UniProtKB-KW"/>
</dbReference>
<dbReference type="InterPro" id="IPR036793">
    <property type="entry name" value="Asp_carbatrfase_reg_N_sf"/>
</dbReference>
<name>A0A366KD66_9BIFI</name>
<dbReference type="Gene3D" id="2.30.30.20">
    <property type="entry name" value="Aspartate carbamoyltransferase regulatory subunit, C-terminal domain"/>
    <property type="match status" value="1"/>
</dbReference>
<evidence type="ECO:0000259" key="4">
    <source>
        <dbReference type="Pfam" id="PF01948"/>
    </source>
</evidence>
<dbReference type="InterPro" id="IPR002801">
    <property type="entry name" value="Asp_carbamoylTrfase_reg"/>
</dbReference>
<dbReference type="OrthoDB" id="5599321at2"/>
<dbReference type="RefSeq" id="WP_113853527.1">
    <property type="nucleotide sequence ID" value="NZ_PDCH01000007.1"/>
</dbReference>
<proteinExistence type="predicted"/>
<dbReference type="AlphaFoldDB" id="A0A366KD66"/>
<reference evidence="6 7" key="1">
    <citation type="submission" date="2017-10" db="EMBL/GenBank/DDBJ databases">
        <title>Bifidobacterium xylocopum sp. nov. and Bifidobacterium aemilianum sp. nov., from the carpenter bee (Xylocopa violacea) digestive tract.</title>
        <authorList>
            <person name="Alberoni D."/>
            <person name="Baffoni L."/>
            <person name="Di Gioia D."/>
            <person name="Gaggia F."/>
            <person name="Biavati B."/>
        </authorList>
    </citation>
    <scope>NUCLEOTIDE SEQUENCE [LARGE SCALE GENOMIC DNA]</scope>
    <source>
        <strain evidence="6 7">XV2</strain>
    </source>
</reference>
<keyword evidence="7" id="KW-1185">Reference proteome</keyword>
<evidence type="ECO:0000313" key="7">
    <source>
        <dbReference type="Proteomes" id="UP000252345"/>
    </source>
</evidence>
<keyword evidence="1" id="KW-0479">Metal-binding</keyword>
<protein>
    <submittedName>
        <fullName evidence="6">Aspartate carbamoyltransferase regulatory subunit</fullName>
    </submittedName>
</protein>
<keyword evidence="6" id="KW-0808">Transferase</keyword>
<dbReference type="GO" id="GO:0009347">
    <property type="term" value="C:aspartate carbamoyltransferase complex"/>
    <property type="evidence" value="ECO:0007669"/>
    <property type="project" value="InterPro"/>
</dbReference>
<organism evidence="6 7">
    <name type="scientific">Bifidobacterium xylocopae</name>
    <dbReference type="NCBI Taxonomy" id="2493119"/>
    <lineage>
        <taxon>Bacteria</taxon>
        <taxon>Bacillati</taxon>
        <taxon>Actinomycetota</taxon>
        <taxon>Actinomycetes</taxon>
        <taxon>Bifidobacteriales</taxon>
        <taxon>Bifidobacteriaceae</taxon>
        <taxon>Bifidobacterium</taxon>
    </lineage>
</organism>
<evidence type="ECO:0000313" key="6">
    <source>
        <dbReference type="EMBL" id="RBP99317.1"/>
    </source>
</evidence>
<gene>
    <name evidence="6" type="ORF">CRD59_04675</name>
</gene>
<dbReference type="InterPro" id="IPR036792">
    <property type="entry name" value="Asp_carbatrfase_reg_C_sf"/>
</dbReference>
<dbReference type="InterPro" id="IPR020542">
    <property type="entry name" value="Asp_carbamoyltrfase_reg_C"/>
</dbReference>
<evidence type="ECO:0000256" key="3">
    <source>
        <dbReference type="ARBA" id="ARBA00022975"/>
    </source>
</evidence>
<dbReference type="GO" id="GO:0006207">
    <property type="term" value="P:'de novo' pyrimidine nucleobase biosynthetic process"/>
    <property type="evidence" value="ECO:0007669"/>
    <property type="project" value="InterPro"/>
</dbReference>
<dbReference type="Proteomes" id="UP000252345">
    <property type="component" value="Unassembled WGS sequence"/>
</dbReference>
<feature type="domain" description="Aspartate carbamoyltransferase regulatory subunit C-terminal" evidence="5">
    <location>
        <begin position="95"/>
        <end position="137"/>
    </location>
</feature>
<keyword evidence="3" id="KW-0665">Pyrimidine biosynthesis</keyword>
<dbReference type="Pfam" id="PF02748">
    <property type="entry name" value="PyrI_C"/>
    <property type="match status" value="1"/>
</dbReference>
<dbReference type="PANTHER" id="PTHR35805:SF1">
    <property type="entry name" value="ASPARTATE CARBAMOYLTRANSFERASE REGULATORY CHAIN"/>
    <property type="match status" value="1"/>
</dbReference>
<evidence type="ECO:0000259" key="5">
    <source>
        <dbReference type="Pfam" id="PF02748"/>
    </source>
</evidence>
<comment type="caution">
    <text evidence="6">The sequence shown here is derived from an EMBL/GenBank/DDBJ whole genome shotgun (WGS) entry which is preliminary data.</text>
</comment>
<accession>A0A366KD66</accession>
<feature type="domain" description="Aspartate carbamoyltransferase regulatory subunit N-terminal" evidence="4">
    <location>
        <begin position="1"/>
        <end position="88"/>
    </location>
</feature>
<evidence type="ECO:0000256" key="1">
    <source>
        <dbReference type="ARBA" id="ARBA00022723"/>
    </source>
</evidence>
<dbReference type="EMBL" id="PDCH01000007">
    <property type="protein sequence ID" value="RBP99317.1"/>
    <property type="molecule type" value="Genomic_DNA"/>
</dbReference>
<dbReference type="Gene3D" id="3.30.70.140">
    <property type="entry name" value="Aspartate carbamoyltransferase regulatory subunit, N-terminal domain"/>
    <property type="match status" value="1"/>
</dbReference>
<dbReference type="Pfam" id="PF01948">
    <property type="entry name" value="PyrI"/>
    <property type="match status" value="1"/>
</dbReference>
<dbReference type="InterPro" id="IPR020545">
    <property type="entry name" value="Asp_carbamoyltransf_reg_N"/>
</dbReference>
<dbReference type="GO" id="GO:0046872">
    <property type="term" value="F:metal ion binding"/>
    <property type="evidence" value="ECO:0007669"/>
    <property type="project" value="UniProtKB-KW"/>
</dbReference>
<dbReference type="SUPFAM" id="SSF57825">
    <property type="entry name" value="Aspartate carbamoyltransferase, Regulatory-chain, C-terminal domain"/>
    <property type="match status" value="1"/>
</dbReference>
<evidence type="ECO:0000256" key="2">
    <source>
        <dbReference type="ARBA" id="ARBA00022833"/>
    </source>
</evidence>
<dbReference type="SUPFAM" id="SSF54893">
    <property type="entry name" value="Aspartate carbamoyltransferase, Regulatory-chain, N-terminal domain"/>
    <property type="match status" value="1"/>
</dbReference>
<keyword evidence="2" id="KW-0862">Zinc</keyword>